<evidence type="ECO:0000256" key="1">
    <source>
        <dbReference type="ARBA" id="ARBA00010520"/>
    </source>
</evidence>
<comment type="similarity">
    <text evidence="1 2">Belongs to the endosulfine family.</text>
</comment>
<dbReference type="AlphaFoldDB" id="A0A060TB53"/>
<evidence type="ECO:0000313" key="4">
    <source>
        <dbReference type="EMBL" id="CDP36112.1"/>
    </source>
</evidence>
<dbReference type="PANTHER" id="PTHR10358">
    <property type="entry name" value="ENDOSULFINE"/>
    <property type="match status" value="1"/>
</dbReference>
<reference evidence="4" key="2">
    <citation type="submission" date="2014-06" db="EMBL/GenBank/DDBJ databases">
        <title>The complete genome of Blastobotrys (Arxula) adeninivorans LS3 - a yeast of biotechnological interest.</title>
        <authorList>
            <person name="Kunze G."/>
            <person name="Gaillardin C."/>
            <person name="Czernicka M."/>
            <person name="Durrens P."/>
            <person name="Martin T."/>
            <person name="Boer E."/>
            <person name="Gabaldon T."/>
            <person name="Cruz J."/>
            <person name="Talla E."/>
            <person name="Marck C."/>
            <person name="Goffeau A."/>
            <person name="Barbe V."/>
            <person name="Baret P."/>
            <person name="Baronian K."/>
            <person name="Beier S."/>
            <person name="Bleykasten C."/>
            <person name="Bode R."/>
            <person name="Casaregola S."/>
            <person name="Despons L."/>
            <person name="Fairhead C."/>
            <person name="Giersberg M."/>
            <person name="Gierski P."/>
            <person name="Hahnel U."/>
            <person name="Hartmann A."/>
            <person name="Jankowska D."/>
            <person name="Jubin C."/>
            <person name="Jung P."/>
            <person name="Lafontaine I."/>
            <person name="Leh-Louis V."/>
            <person name="Lemaire M."/>
            <person name="Marcet-Houben M."/>
            <person name="Mascher M."/>
            <person name="Morel G."/>
            <person name="Richard G.-F."/>
            <person name="Riechen J."/>
            <person name="Sacerdot C."/>
            <person name="Sarkar A."/>
            <person name="Savel G."/>
            <person name="Schacherer J."/>
            <person name="Sherman D."/>
            <person name="Straub M.-L."/>
            <person name="Stein N."/>
            <person name="Thierry A."/>
            <person name="Trautwein-Schult A."/>
            <person name="Westhof E."/>
            <person name="Worch S."/>
            <person name="Dujon B."/>
            <person name="Souciet J.-L."/>
            <person name="Wincker P."/>
            <person name="Scholz U."/>
            <person name="Neuveglise N."/>
        </authorList>
    </citation>
    <scope>NUCLEOTIDE SEQUENCE</scope>
    <source>
        <strain evidence="4">LS3</strain>
    </source>
</reference>
<dbReference type="GO" id="GO:0004864">
    <property type="term" value="F:protein phosphatase inhibitor activity"/>
    <property type="evidence" value="ECO:0007669"/>
    <property type="project" value="TreeGrafter"/>
</dbReference>
<evidence type="ECO:0000256" key="3">
    <source>
        <dbReference type="SAM" id="MobiDB-lite"/>
    </source>
</evidence>
<comment type="function">
    <text evidence="2">Plays an essential role in initiation of the G0 program by preventing the degradation of specific nutrient-regulated mRNAs via the 5'-3' mRNA decay pathway.</text>
</comment>
<dbReference type="Pfam" id="PF04667">
    <property type="entry name" value="Endosulfine"/>
    <property type="match status" value="1"/>
</dbReference>
<name>A0A060TB53_BLAAD</name>
<protein>
    <recommendedName>
        <fullName evidence="2">mRNA stability protein</fullName>
    </recommendedName>
</protein>
<feature type="region of interest" description="Disordered" evidence="3">
    <location>
        <begin position="38"/>
        <end position="152"/>
    </location>
</feature>
<accession>A0A060TB53</accession>
<dbReference type="EMBL" id="HG937692">
    <property type="protein sequence ID" value="CDP36112.1"/>
    <property type="molecule type" value="Genomic_DNA"/>
</dbReference>
<dbReference type="PANTHER" id="PTHR10358:SF6">
    <property type="entry name" value="ENDOSULFINE, ISOFORM A"/>
    <property type="match status" value="1"/>
</dbReference>
<feature type="compositionally biased region" description="Polar residues" evidence="3">
    <location>
        <begin position="110"/>
        <end position="133"/>
    </location>
</feature>
<dbReference type="PhylomeDB" id="A0A060TB53"/>
<sequence>MSVHTEEEQRLLKLYGRLPSRTDLLQKKLKDRKYFDSGDYALSQAGKPSTVGATHPYDESPHNVQTQPQLRDPFGGKPVTLSSNVPAHVAGRRPSSTATVEPAPAAPLVGSSSPSHVQFHQNHVSSTPGTVPINSPLRPRRQSCLATSIEAD</sequence>
<gene>
    <name evidence="4" type="ORF">GNLVRS02_ARAD1B05566g</name>
</gene>
<evidence type="ECO:0000256" key="2">
    <source>
        <dbReference type="RuleBase" id="RU363120"/>
    </source>
</evidence>
<organism evidence="4">
    <name type="scientific">Blastobotrys adeninivorans</name>
    <name type="common">Yeast</name>
    <name type="synonym">Arxula adeninivorans</name>
    <dbReference type="NCBI Taxonomy" id="409370"/>
    <lineage>
        <taxon>Eukaryota</taxon>
        <taxon>Fungi</taxon>
        <taxon>Dikarya</taxon>
        <taxon>Ascomycota</taxon>
        <taxon>Saccharomycotina</taxon>
        <taxon>Dipodascomycetes</taxon>
        <taxon>Dipodascales</taxon>
        <taxon>Trichomonascaceae</taxon>
        <taxon>Blastobotrys</taxon>
    </lineage>
</organism>
<reference evidence="4" key="1">
    <citation type="submission" date="2014-02" db="EMBL/GenBank/DDBJ databases">
        <authorList>
            <person name="Genoscope - CEA"/>
        </authorList>
    </citation>
    <scope>NUCLEOTIDE SEQUENCE</scope>
    <source>
        <strain evidence="4">LS3</strain>
    </source>
</reference>
<dbReference type="InterPro" id="IPR006760">
    <property type="entry name" value="Endosulphine"/>
</dbReference>
<proteinExistence type="inferred from homology"/>
<dbReference type="GO" id="GO:0005737">
    <property type="term" value="C:cytoplasm"/>
    <property type="evidence" value="ECO:0007669"/>
    <property type="project" value="TreeGrafter"/>
</dbReference>